<evidence type="ECO:0000313" key="12">
    <source>
        <dbReference type="EMBL" id="CRK91540.1"/>
    </source>
</evidence>
<feature type="transmembrane region" description="Helical" evidence="11">
    <location>
        <begin position="203"/>
        <end position="221"/>
    </location>
</feature>
<evidence type="ECO:0000256" key="3">
    <source>
        <dbReference type="ARBA" id="ARBA00015612"/>
    </source>
</evidence>
<dbReference type="InterPro" id="IPR023601">
    <property type="entry name" value="Golgi_SNAP_su1"/>
</dbReference>
<keyword evidence="9 10" id="KW-0472">Membrane</keyword>
<sequence>MENLSWDDIRKRARSLENDIDLKLVALSKISSGSISSGESSPLISSEFSFDTISLEIEDMLSKLSEMNEKMASLPSSGAAMMHTLTRHRDILHSYRTEFNKITQNHTIQVEREELLRGSGLMNTSSGSLSRRDMYVKENQHISNSHNMINDQISIAIETQKSLKGQRKNFKRLQNRFNNLANNFPRINSLLQRINIKKRKDQLILGGVIAVCTILMLLYAFH</sequence>
<keyword evidence="13" id="KW-1185">Reference proteome</keyword>
<evidence type="ECO:0000256" key="6">
    <source>
        <dbReference type="ARBA" id="ARBA00022927"/>
    </source>
</evidence>
<proteinExistence type="inferred from homology"/>
<evidence type="ECO:0000256" key="5">
    <source>
        <dbReference type="ARBA" id="ARBA00022692"/>
    </source>
</evidence>
<evidence type="ECO:0000313" key="13">
    <source>
        <dbReference type="Proteomes" id="UP000183832"/>
    </source>
</evidence>
<comment type="similarity">
    <text evidence="2 10">Belongs to the GOSR1 family.</text>
</comment>
<dbReference type="PIRSF" id="PIRSF027109">
    <property type="entry name" value="Golgi_SNARE"/>
    <property type="match status" value="1"/>
</dbReference>
<keyword evidence="10" id="KW-0931">ER-Golgi transport</keyword>
<organism evidence="12 13">
    <name type="scientific">Clunio marinus</name>
    <dbReference type="NCBI Taxonomy" id="568069"/>
    <lineage>
        <taxon>Eukaryota</taxon>
        <taxon>Metazoa</taxon>
        <taxon>Ecdysozoa</taxon>
        <taxon>Arthropoda</taxon>
        <taxon>Hexapoda</taxon>
        <taxon>Insecta</taxon>
        <taxon>Pterygota</taxon>
        <taxon>Neoptera</taxon>
        <taxon>Endopterygota</taxon>
        <taxon>Diptera</taxon>
        <taxon>Nematocera</taxon>
        <taxon>Chironomoidea</taxon>
        <taxon>Chironomidae</taxon>
        <taxon>Clunio</taxon>
    </lineage>
</organism>
<evidence type="ECO:0000256" key="4">
    <source>
        <dbReference type="ARBA" id="ARBA00022448"/>
    </source>
</evidence>
<dbReference type="OrthoDB" id="422156at2759"/>
<evidence type="ECO:0000256" key="9">
    <source>
        <dbReference type="ARBA" id="ARBA00023136"/>
    </source>
</evidence>
<comment type="subcellular location">
    <subcellularLocation>
        <location evidence="1">Golgi apparatus membrane</location>
        <topology evidence="1">Single-pass type IV membrane protein</topology>
    </subcellularLocation>
</comment>
<keyword evidence="5 11" id="KW-0812">Transmembrane</keyword>
<evidence type="ECO:0000256" key="11">
    <source>
        <dbReference type="SAM" id="Phobius"/>
    </source>
</evidence>
<evidence type="ECO:0000256" key="2">
    <source>
        <dbReference type="ARBA" id="ARBA00008473"/>
    </source>
</evidence>
<dbReference type="GO" id="GO:0006888">
    <property type="term" value="P:endoplasmic reticulum to Golgi vesicle-mediated transport"/>
    <property type="evidence" value="ECO:0007669"/>
    <property type="project" value="InterPro"/>
</dbReference>
<dbReference type="GO" id="GO:0000139">
    <property type="term" value="C:Golgi membrane"/>
    <property type="evidence" value="ECO:0007669"/>
    <property type="project" value="UniProtKB-SubCell"/>
</dbReference>
<evidence type="ECO:0000256" key="10">
    <source>
        <dbReference type="PIRNR" id="PIRNR027109"/>
    </source>
</evidence>
<dbReference type="EMBL" id="CVRI01000021">
    <property type="protein sequence ID" value="CRK91540.1"/>
    <property type="molecule type" value="Genomic_DNA"/>
</dbReference>
<dbReference type="GO" id="GO:0006906">
    <property type="term" value="P:vesicle fusion"/>
    <property type="evidence" value="ECO:0007669"/>
    <property type="project" value="TreeGrafter"/>
</dbReference>
<dbReference type="GO" id="GO:0031201">
    <property type="term" value="C:SNARE complex"/>
    <property type="evidence" value="ECO:0007669"/>
    <property type="project" value="TreeGrafter"/>
</dbReference>
<dbReference type="GO" id="GO:0015031">
    <property type="term" value="P:protein transport"/>
    <property type="evidence" value="ECO:0007669"/>
    <property type="project" value="UniProtKB-KW"/>
</dbReference>
<evidence type="ECO:0000256" key="8">
    <source>
        <dbReference type="ARBA" id="ARBA00023034"/>
    </source>
</evidence>
<dbReference type="Proteomes" id="UP000183832">
    <property type="component" value="Unassembled WGS sequence"/>
</dbReference>
<reference evidence="12 13" key="1">
    <citation type="submission" date="2015-04" db="EMBL/GenBank/DDBJ databases">
        <authorList>
            <person name="Syromyatnikov M.Y."/>
            <person name="Popov V.N."/>
        </authorList>
    </citation>
    <scope>NUCLEOTIDE SEQUENCE [LARGE SCALE GENOMIC DNA]</scope>
</reference>
<protein>
    <recommendedName>
        <fullName evidence="3 10">Golgi SNAP receptor complex member 1</fullName>
    </recommendedName>
</protein>
<dbReference type="GO" id="GO:0005801">
    <property type="term" value="C:cis-Golgi network"/>
    <property type="evidence" value="ECO:0007669"/>
    <property type="project" value="InterPro"/>
</dbReference>
<comment type="subunit">
    <text evidence="10">Component of several multiprotein Golgi SNARE complexes.</text>
</comment>
<dbReference type="GO" id="GO:0005484">
    <property type="term" value="F:SNAP receptor activity"/>
    <property type="evidence" value="ECO:0007669"/>
    <property type="project" value="TreeGrafter"/>
</dbReference>
<dbReference type="AlphaFoldDB" id="A0A1J1HW01"/>
<dbReference type="GO" id="GO:0048219">
    <property type="term" value="P:inter-Golgi cisterna vesicle-mediated transport"/>
    <property type="evidence" value="ECO:0007669"/>
    <property type="project" value="TreeGrafter"/>
</dbReference>
<keyword evidence="6 10" id="KW-0653">Protein transport</keyword>
<keyword evidence="7 11" id="KW-1133">Transmembrane helix</keyword>
<dbReference type="GO" id="GO:0005797">
    <property type="term" value="C:Golgi medial cisterna"/>
    <property type="evidence" value="ECO:0007669"/>
    <property type="project" value="TreeGrafter"/>
</dbReference>
<evidence type="ECO:0000256" key="1">
    <source>
        <dbReference type="ARBA" id="ARBA00004409"/>
    </source>
</evidence>
<dbReference type="STRING" id="568069.A0A1J1HW01"/>
<comment type="function">
    <text evidence="10">Involved in transport from the ER to the Golgi apparatus as well as in intra-Golgi transport. It belongs to a super-family of proteins called t-SNAREs or soluble NSF (N-ethylmaleimide-sensitive factor) attachment protein receptor.</text>
</comment>
<evidence type="ECO:0000256" key="7">
    <source>
        <dbReference type="ARBA" id="ARBA00022989"/>
    </source>
</evidence>
<dbReference type="PANTHER" id="PTHR21094:SF2">
    <property type="entry name" value="GOLGI SNAP RECEPTOR COMPLEX MEMBER 1"/>
    <property type="match status" value="1"/>
</dbReference>
<dbReference type="PANTHER" id="PTHR21094">
    <property type="entry name" value="GOS-28 SNARE- RELATED"/>
    <property type="match status" value="1"/>
</dbReference>
<keyword evidence="8 10" id="KW-0333">Golgi apparatus</keyword>
<accession>A0A1J1HW01</accession>
<keyword evidence="4 10" id="KW-0813">Transport</keyword>
<name>A0A1J1HW01_9DIPT</name>
<dbReference type="Pfam" id="PF12352">
    <property type="entry name" value="V-SNARE_C"/>
    <property type="match status" value="1"/>
</dbReference>
<gene>
    <name evidence="12" type="ORF">CLUMA_CG005199</name>
</gene>